<name>A0A9X3S2X5_9ACTN</name>
<dbReference type="SUPFAM" id="SSF53155">
    <property type="entry name" value="Methylated DNA-protein cysteine methyltransferase domain"/>
    <property type="match status" value="1"/>
</dbReference>
<dbReference type="InterPro" id="IPR008332">
    <property type="entry name" value="MethylG_MeTrfase_N"/>
</dbReference>
<evidence type="ECO:0000259" key="9">
    <source>
        <dbReference type="Pfam" id="PF01035"/>
    </source>
</evidence>
<evidence type="ECO:0000256" key="5">
    <source>
        <dbReference type="ARBA" id="ARBA00022679"/>
    </source>
</evidence>
<dbReference type="Gene3D" id="3.30.160.70">
    <property type="entry name" value="Methylated DNA-protein cysteine methyltransferase domain"/>
    <property type="match status" value="1"/>
</dbReference>
<dbReference type="SUPFAM" id="SSF46767">
    <property type="entry name" value="Methylated DNA-protein cysteine methyltransferase, C-terminal domain"/>
    <property type="match status" value="1"/>
</dbReference>
<dbReference type="EMBL" id="JAPDOD010000041">
    <property type="protein sequence ID" value="MDA0165060.1"/>
    <property type="molecule type" value="Genomic_DNA"/>
</dbReference>
<accession>A0A9X3S2X5</accession>
<evidence type="ECO:0000256" key="6">
    <source>
        <dbReference type="ARBA" id="ARBA00022763"/>
    </source>
</evidence>
<evidence type="ECO:0000256" key="8">
    <source>
        <dbReference type="ARBA" id="ARBA00049348"/>
    </source>
</evidence>
<dbReference type="GO" id="GO:0006281">
    <property type="term" value="P:DNA repair"/>
    <property type="evidence" value="ECO:0007669"/>
    <property type="project" value="UniProtKB-KW"/>
</dbReference>
<evidence type="ECO:0000256" key="7">
    <source>
        <dbReference type="ARBA" id="ARBA00023204"/>
    </source>
</evidence>
<gene>
    <name evidence="11" type="ORF">OM076_32625</name>
</gene>
<dbReference type="NCBIfam" id="TIGR00589">
    <property type="entry name" value="ogt"/>
    <property type="match status" value="1"/>
</dbReference>
<dbReference type="InterPro" id="IPR036217">
    <property type="entry name" value="MethylDNA_cys_MeTrfase_DNAb"/>
</dbReference>
<evidence type="ECO:0000313" key="12">
    <source>
        <dbReference type="Proteomes" id="UP001149140"/>
    </source>
</evidence>
<protein>
    <recommendedName>
        <fullName evidence="3">methylated-DNA--[protein]-cysteine S-methyltransferase</fullName>
        <ecNumber evidence="3">2.1.1.63</ecNumber>
    </recommendedName>
</protein>
<comment type="caution">
    <text evidence="11">The sequence shown here is derived from an EMBL/GenBank/DDBJ whole genome shotgun (WGS) entry which is preliminary data.</text>
</comment>
<dbReference type="InterPro" id="IPR036388">
    <property type="entry name" value="WH-like_DNA-bd_sf"/>
</dbReference>
<dbReference type="Proteomes" id="UP001149140">
    <property type="component" value="Unassembled WGS sequence"/>
</dbReference>
<dbReference type="AlphaFoldDB" id="A0A9X3S2X5"/>
<sequence length="190" mass="20224">MTPLPESLLESVAAAAVREGLADAIFTRLSTPLGKLLVVQGPEGLARIAFPEEAEDHVLAEIASVFGPNVIGSDRELTGERDALSEYLEGDATTLELPVDLRLARAPFRRAVLERLRQVPRGETVSYGELAARAGNPKASRAVGTACARNPVPIVVPCHRVLPSTGRLGNYAGGPERKRTLLALEGITSR</sequence>
<evidence type="ECO:0000256" key="3">
    <source>
        <dbReference type="ARBA" id="ARBA00011918"/>
    </source>
</evidence>
<evidence type="ECO:0000256" key="2">
    <source>
        <dbReference type="ARBA" id="ARBA00008711"/>
    </source>
</evidence>
<dbReference type="FunFam" id="1.10.10.10:FF:000214">
    <property type="entry name" value="Methylated-DNA--protein-cysteine methyltransferase"/>
    <property type="match status" value="1"/>
</dbReference>
<dbReference type="PROSITE" id="PS00374">
    <property type="entry name" value="MGMT"/>
    <property type="match status" value="1"/>
</dbReference>
<keyword evidence="4" id="KW-0489">Methyltransferase</keyword>
<dbReference type="EC" id="2.1.1.63" evidence="3"/>
<feature type="domain" description="Methylated-DNA-[protein]-cysteine S-methyltransferase DNA binding" evidence="9">
    <location>
        <begin position="107"/>
        <end position="187"/>
    </location>
</feature>
<dbReference type="Gene3D" id="1.10.10.10">
    <property type="entry name" value="Winged helix-like DNA-binding domain superfamily/Winged helix DNA-binding domain"/>
    <property type="match status" value="1"/>
</dbReference>
<proteinExistence type="inferred from homology"/>
<comment type="similarity">
    <text evidence="2">Belongs to the MGMT family.</text>
</comment>
<comment type="catalytic activity">
    <reaction evidence="8">
        <text>a 6-O-methyl-2'-deoxyguanosine in DNA + L-cysteinyl-[protein] = S-methyl-L-cysteinyl-[protein] + a 2'-deoxyguanosine in DNA</text>
        <dbReference type="Rhea" id="RHEA:24000"/>
        <dbReference type="Rhea" id="RHEA-COMP:10131"/>
        <dbReference type="Rhea" id="RHEA-COMP:10132"/>
        <dbReference type="Rhea" id="RHEA-COMP:11367"/>
        <dbReference type="Rhea" id="RHEA-COMP:11368"/>
        <dbReference type="ChEBI" id="CHEBI:29950"/>
        <dbReference type="ChEBI" id="CHEBI:82612"/>
        <dbReference type="ChEBI" id="CHEBI:85445"/>
        <dbReference type="ChEBI" id="CHEBI:85448"/>
        <dbReference type="EC" id="2.1.1.63"/>
    </reaction>
</comment>
<organism evidence="11 12">
    <name type="scientific">Solirubrobacter ginsenosidimutans</name>
    <dbReference type="NCBI Taxonomy" id="490573"/>
    <lineage>
        <taxon>Bacteria</taxon>
        <taxon>Bacillati</taxon>
        <taxon>Actinomycetota</taxon>
        <taxon>Thermoleophilia</taxon>
        <taxon>Solirubrobacterales</taxon>
        <taxon>Solirubrobacteraceae</taxon>
        <taxon>Solirubrobacter</taxon>
    </lineage>
</organism>
<dbReference type="InterPro" id="IPR001497">
    <property type="entry name" value="MethylDNA_cys_MeTrfase_AS"/>
</dbReference>
<dbReference type="PANTHER" id="PTHR10815:SF5">
    <property type="entry name" value="METHYLATED-DNA--PROTEIN-CYSTEINE METHYLTRANSFERASE"/>
    <property type="match status" value="1"/>
</dbReference>
<reference evidence="11" key="1">
    <citation type="submission" date="2022-10" db="EMBL/GenBank/DDBJ databases">
        <title>The WGS of Solirubrobacter ginsenosidimutans DSM 21036.</title>
        <authorList>
            <person name="Jiang Z."/>
        </authorList>
    </citation>
    <scope>NUCLEOTIDE SEQUENCE</scope>
    <source>
        <strain evidence="11">DSM 21036</strain>
    </source>
</reference>
<keyword evidence="7" id="KW-0234">DNA repair</keyword>
<keyword evidence="12" id="KW-1185">Reference proteome</keyword>
<dbReference type="RefSeq" id="WP_270044316.1">
    <property type="nucleotide sequence ID" value="NZ_JAPDOD010000041.1"/>
</dbReference>
<evidence type="ECO:0000313" key="11">
    <source>
        <dbReference type="EMBL" id="MDA0165060.1"/>
    </source>
</evidence>
<dbReference type="CDD" id="cd06445">
    <property type="entry name" value="ATase"/>
    <property type="match status" value="1"/>
</dbReference>
<evidence type="ECO:0000256" key="1">
    <source>
        <dbReference type="ARBA" id="ARBA00001286"/>
    </source>
</evidence>
<dbReference type="PANTHER" id="PTHR10815">
    <property type="entry name" value="METHYLATED-DNA--PROTEIN-CYSTEINE METHYLTRANSFERASE"/>
    <property type="match status" value="1"/>
</dbReference>
<comment type="catalytic activity">
    <reaction evidence="1">
        <text>a 4-O-methyl-thymidine in DNA + L-cysteinyl-[protein] = a thymidine in DNA + S-methyl-L-cysteinyl-[protein]</text>
        <dbReference type="Rhea" id="RHEA:53428"/>
        <dbReference type="Rhea" id="RHEA-COMP:10131"/>
        <dbReference type="Rhea" id="RHEA-COMP:10132"/>
        <dbReference type="Rhea" id="RHEA-COMP:13555"/>
        <dbReference type="Rhea" id="RHEA-COMP:13556"/>
        <dbReference type="ChEBI" id="CHEBI:29950"/>
        <dbReference type="ChEBI" id="CHEBI:82612"/>
        <dbReference type="ChEBI" id="CHEBI:137386"/>
        <dbReference type="ChEBI" id="CHEBI:137387"/>
        <dbReference type="EC" id="2.1.1.63"/>
    </reaction>
</comment>
<dbReference type="GO" id="GO:0003908">
    <property type="term" value="F:methylated-DNA-[protein]-cysteine S-methyltransferase activity"/>
    <property type="evidence" value="ECO:0007669"/>
    <property type="project" value="UniProtKB-EC"/>
</dbReference>
<keyword evidence="6" id="KW-0227">DNA damage</keyword>
<feature type="domain" description="Methylguanine DNA methyltransferase ribonuclease-like" evidence="10">
    <location>
        <begin position="29"/>
        <end position="101"/>
    </location>
</feature>
<evidence type="ECO:0000256" key="4">
    <source>
        <dbReference type="ARBA" id="ARBA00022603"/>
    </source>
</evidence>
<evidence type="ECO:0000259" key="10">
    <source>
        <dbReference type="Pfam" id="PF02870"/>
    </source>
</evidence>
<dbReference type="Pfam" id="PF02870">
    <property type="entry name" value="Methyltransf_1N"/>
    <property type="match status" value="1"/>
</dbReference>
<dbReference type="GO" id="GO:0032259">
    <property type="term" value="P:methylation"/>
    <property type="evidence" value="ECO:0007669"/>
    <property type="project" value="UniProtKB-KW"/>
</dbReference>
<keyword evidence="5" id="KW-0808">Transferase</keyword>
<dbReference type="InterPro" id="IPR014048">
    <property type="entry name" value="MethylDNA_cys_MeTrfase_DNA-bd"/>
</dbReference>
<dbReference type="Pfam" id="PF01035">
    <property type="entry name" value="DNA_binding_1"/>
    <property type="match status" value="1"/>
</dbReference>
<dbReference type="InterPro" id="IPR036631">
    <property type="entry name" value="MGMT_N_sf"/>
</dbReference>